<sequence>MNDIILNEKEARQAATELMRELRRLNGNVQDINIRWKGLHWRGSWDVDVKGSRTTVAAALTPREMEEALWVAVQRRNKLAARYGILPIQPLQPAAAESATPPPPPPQLPPSKAVRIGPHHQVYVPSFFNPIPTEPPAVQATLGAQIGPPAARLAARTTSLDSGRSAWVSTGWDALHMNHIPKTIDSAFKLNTDLNTYALKQQACIAALRDRHIVNVFWGYDRQGVQESLRRLQHATATATSPTSPTAMTDTAARPSVSDVAGRVEPPVQWNGETEVVVNQRVMAGVMLDKWRELAEEAASMLPCECVGCPRTDEGDKCGKWVSVR</sequence>
<dbReference type="InParanoid" id="A0A0G4ESI6"/>
<keyword evidence="4" id="KW-1185">Reference proteome</keyword>
<reference evidence="3 4" key="1">
    <citation type="submission" date="2014-11" db="EMBL/GenBank/DDBJ databases">
        <authorList>
            <person name="Zhu J."/>
            <person name="Qi W."/>
            <person name="Song R."/>
        </authorList>
    </citation>
    <scope>NUCLEOTIDE SEQUENCE [LARGE SCALE GENOMIC DNA]</scope>
</reference>
<evidence type="ECO:0000313" key="3">
    <source>
        <dbReference type="EMBL" id="CEM00646.1"/>
    </source>
</evidence>
<name>A0A0G4ESI6_VITBC</name>
<evidence type="ECO:0000256" key="2">
    <source>
        <dbReference type="SAM" id="MobiDB-lite"/>
    </source>
</evidence>
<feature type="region of interest" description="Disordered" evidence="2">
    <location>
        <begin position="236"/>
        <end position="264"/>
    </location>
</feature>
<accession>A0A0G4ESI6</accession>
<evidence type="ECO:0000313" key="4">
    <source>
        <dbReference type="Proteomes" id="UP000041254"/>
    </source>
</evidence>
<protein>
    <submittedName>
        <fullName evidence="3">Uncharacterized protein</fullName>
    </submittedName>
</protein>
<organism evidence="3 4">
    <name type="scientific">Vitrella brassicaformis (strain CCMP3155)</name>
    <dbReference type="NCBI Taxonomy" id="1169540"/>
    <lineage>
        <taxon>Eukaryota</taxon>
        <taxon>Sar</taxon>
        <taxon>Alveolata</taxon>
        <taxon>Colpodellida</taxon>
        <taxon>Vitrellaceae</taxon>
        <taxon>Vitrella</taxon>
    </lineage>
</organism>
<evidence type="ECO:0000256" key="1">
    <source>
        <dbReference type="SAM" id="Coils"/>
    </source>
</evidence>
<dbReference type="Proteomes" id="UP000041254">
    <property type="component" value="Unassembled WGS sequence"/>
</dbReference>
<proteinExistence type="predicted"/>
<feature type="coiled-coil region" evidence="1">
    <location>
        <begin position="5"/>
        <end position="35"/>
    </location>
</feature>
<keyword evidence="1" id="KW-0175">Coiled coil</keyword>
<gene>
    <name evidence="3" type="ORF">Vbra_12915</name>
</gene>
<dbReference type="AlphaFoldDB" id="A0A0G4ESI6"/>
<dbReference type="EMBL" id="CDMY01000295">
    <property type="protein sequence ID" value="CEM00646.1"/>
    <property type="molecule type" value="Genomic_DNA"/>
</dbReference>
<dbReference type="VEuPathDB" id="CryptoDB:Vbra_12915"/>
<feature type="compositionally biased region" description="Low complexity" evidence="2">
    <location>
        <begin position="236"/>
        <end position="253"/>
    </location>
</feature>